<dbReference type="EMBL" id="WIQW01000131">
    <property type="protein sequence ID" value="KAF3081025.1"/>
    <property type="molecule type" value="Genomic_DNA"/>
</dbReference>
<keyword evidence="1" id="KW-0539">Nucleus</keyword>
<name>A0A7C8N413_ORBOL</name>
<dbReference type="PANTHER" id="PTHR47256">
    <property type="entry name" value="ZN(II)2CYS6 TRANSCRIPTION FACTOR (EUROFUNG)-RELATED"/>
    <property type="match status" value="1"/>
</dbReference>
<dbReference type="SUPFAM" id="SSF57701">
    <property type="entry name" value="Zn2/Cys6 DNA-binding domain"/>
    <property type="match status" value="1"/>
</dbReference>
<dbReference type="PROSITE" id="PS00463">
    <property type="entry name" value="ZN2_CY6_FUNGAL_1"/>
    <property type="match status" value="1"/>
</dbReference>
<sequence>MSMNPNPRKRRRLPTLVPAPDPVPGQRESSQRPLIEIKYKRHQAAKACNACRQAKAKCSEDKPECQRCRAKGQECQYAIEDPGDTRKSMKKDLKSLQLENNNYKELIDYMKTATPLALERIIEAIRDEASVEDLMFIIRDDGNSTLLPAPGNAAYTFLGNAVLEDTRPAVHVPIQPNFGLFEDKHLVNLKMAPWTTASSGDEILSQLGPGLRGTSESRYPDPLACGRGKTTLARQLWHVEYHNPNLYYHSLGPPAFTWLVLTRGLPQGLFKDAWWHRINN</sequence>
<gene>
    <name evidence="4" type="ORF">TWF102_001979</name>
</gene>
<feature type="domain" description="Zn(2)-C6 fungal-type" evidence="3">
    <location>
        <begin position="47"/>
        <end position="77"/>
    </location>
</feature>
<dbReference type="GO" id="GO:0008270">
    <property type="term" value="F:zinc ion binding"/>
    <property type="evidence" value="ECO:0007669"/>
    <property type="project" value="InterPro"/>
</dbReference>
<evidence type="ECO:0000256" key="2">
    <source>
        <dbReference type="SAM" id="MobiDB-lite"/>
    </source>
</evidence>
<dbReference type="CDD" id="cd00067">
    <property type="entry name" value="GAL4"/>
    <property type="match status" value="1"/>
</dbReference>
<dbReference type="InterPro" id="IPR036864">
    <property type="entry name" value="Zn2-C6_fun-type_DNA-bd_sf"/>
</dbReference>
<comment type="caution">
    <text evidence="4">The sequence shown here is derived from an EMBL/GenBank/DDBJ whole genome shotgun (WGS) entry which is preliminary data.</text>
</comment>
<dbReference type="PROSITE" id="PS50048">
    <property type="entry name" value="ZN2_CY6_FUNGAL_2"/>
    <property type="match status" value="1"/>
</dbReference>
<reference evidence="4 5" key="1">
    <citation type="submission" date="2019-06" db="EMBL/GenBank/DDBJ databases">
        <authorList>
            <person name="Palmer J.M."/>
        </authorList>
    </citation>
    <scope>NUCLEOTIDE SEQUENCE [LARGE SCALE GENOMIC DNA]</scope>
    <source>
        <strain evidence="4 5">TWF102</strain>
    </source>
</reference>
<protein>
    <recommendedName>
        <fullName evidence="3">Zn(2)-C6 fungal-type domain-containing protein</fullName>
    </recommendedName>
</protein>
<evidence type="ECO:0000313" key="5">
    <source>
        <dbReference type="Proteomes" id="UP000475325"/>
    </source>
</evidence>
<feature type="region of interest" description="Disordered" evidence="2">
    <location>
        <begin position="1"/>
        <end position="32"/>
    </location>
</feature>
<dbReference type="Gene3D" id="4.10.240.10">
    <property type="entry name" value="Zn(2)-C6 fungal-type DNA-binding domain"/>
    <property type="match status" value="1"/>
</dbReference>
<dbReference type="SMART" id="SM00066">
    <property type="entry name" value="GAL4"/>
    <property type="match status" value="1"/>
</dbReference>
<organism evidence="4 5">
    <name type="scientific">Orbilia oligospora</name>
    <name type="common">Nematode-trapping fungus</name>
    <name type="synonym">Arthrobotrys oligospora</name>
    <dbReference type="NCBI Taxonomy" id="2813651"/>
    <lineage>
        <taxon>Eukaryota</taxon>
        <taxon>Fungi</taxon>
        <taxon>Dikarya</taxon>
        <taxon>Ascomycota</taxon>
        <taxon>Pezizomycotina</taxon>
        <taxon>Orbiliomycetes</taxon>
        <taxon>Orbiliales</taxon>
        <taxon>Orbiliaceae</taxon>
        <taxon>Orbilia</taxon>
    </lineage>
</organism>
<proteinExistence type="predicted"/>
<dbReference type="GO" id="GO:0000981">
    <property type="term" value="F:DNA-binding transcription factor activity, RNA polymerase II-specific"/>
    <property type="evidence" value="ECO:0007669"/>
    <property type="project" value="InterPro"/>
</dbReference>
<dbReference type="AlphaFoldDB" id="A0A7C8N413"/>
<evidence type="ECO:0000256" key="1">
    <source>
        <dbReference type="ARBA" id="ARBA00023242"/>
    </source>
</evidence>
<dbReference type="InterPro" id="IPR053187">
    <property type="entry name" value="Notoamide_regulator"/>
</dbReference>
<evidence type="ECO:0000259" key="3">
    <source>
        <dbReference type="PROSITE" id="PS50048"/>
    </source>
</evidence>
<evidence type="ECO:0000313" key="4">
    <source>
        <dbReference type="EMBL" id="KAF3081025.1"/>
    </source>
</evidence>
<dbReference type="Proteomes" id="UP000475325">
    <property type="component" value="Unassembled WGS sequence"/>
</dbReference>
<dbReference type="InterPro" id="IPR001138">
    <property type="entry name" value="Zn2Cys6_DnaBD"/>
</dbReference>
<dbReference type="Pfam" id="PF00172">
    <property type="entry name" value="Zn_clus"/>
    <property type="match status" value="1"/>
</dbReference>
<dbReference type="PANTHER" id="PTHR47256:SF1">
    <property type="entry name" value="ZN(II)2CYS6 TRANSCRIPTION FACTOR (EUROFUNG)"/>
    <property type="match status" value="1"/>
</dbReference>
<accession>A0A7C8N413</accession>